<feature type="compositionally biased region" description="Low complexity" evidence="2">
    <location>
        <begin position="512"/>
        <end position="521"/>
    </location>
</feature>
<dbReference type="Gene3D" id="2.30.29.30">
    <property type="entry name" value="Pleckstrin-homology domain (PH domain)/Phosphotyrosine-binding domain (PTB)"/>
    <property type="match status" value="1"/>
</dbReference>
<feature type="compositionally biased region" description="Low complexity" evidence="2">
    <location>
        <begin position="489"/>
        <end position="504"/>
    </location>
</feature>
<keyword evidence="1" id="KW-0175">Coiled coil</keyword>
<feature type="region of interest" description="Disordered" evidence="2">
    <location>
        <begin position="533"/>
        <end position="560"/>
    </location>
</feature>
<feature type="region of interest" description="Disordered" evidence="2">
    <location>
        <begin position="577"/>
        <end position="598"/>
    </location>
</feature>
<accession>D8LCP7</accession>
<gene>
    <name evidence="4" type="ORF">Esi_0011_0127</name>
</gene>
<evidence type="ECO:0000256" key="2">
    <source>
        <dbReference type="SAM" id="MobiDB-lite"/>
    </source>
</evidence>
<feature type="region of interest" description="Disordered" evidence="2">
    <location>
        <begin position="1"/>
        <end position="60"/>
    </location>
</feature>
<dbReference type="AlphaFoldDB" id="D8LCP7"/>
<feature type="compositionally biased region" description="Polar residues" evidence="2">
    <location>
        <begin position="8"/>
        <end position="18"/>
    </location>
</feature>
<dbReference type="InParanoid" id="D8LCP7"/>
<feature type="domain" description="PH" evidence="3">
    <location>
        <begin position="103"/>
        <end position="243"/>
    </location>
</feature>
<feature type="compositionally biased region" description="Gly residues" evidence="2">
    <location>
        <begin position="638"/>
        <end position="656"/>
    </location>
</feature>
<dbReference type="OrthoDB" id="43122at2759"/>
<sequence>MKFAFSTICGSPISTGPQSEEEEEEGEDQKEVAGGVRPGSPSPPRRLRPERKAMASKADRLKQKALSVVDTVQTLSSSTDSSNSCTITVKSSPPRTAAEMTKLSVRRGWMFKKNKQGAWQRRYCCLVPHTFLYYFESKDAEVPRGVIDLDPYTNIGVDQRTGAIVLGPGGSWTVAGQGLRKFYFKPEERRMMRTTAAGGAGANGTAVAEAEGEGGGSGVAKKGDGGGGEVLGEWLSGLHRERYKVVRDERDAYMNLQEEYMSQMQDTTSAKTEAEKERCRVLQGLQAEHAAVRAAARDGLEQARALFRDEELPPEDAESLPLPALLARVRAVASDRRCRQTRLEVELAAALSALAAARNEEGESRGVAEQLRAEAGEASARATNAEARVERAEEEATRERGLRATAEASLEACKDRLEAIMVDVEQGQVNLGIMAGERRAAAAKAAELSEQKRLLVREVKLSRRSLAEATSVNRRLARAYESLEQSLRTTTSSPVPSSSSFSEEAPPPPPSATTTATATTSAATADAAGAAGAAGTAANNGGCSTAAAAPSPSEDGACDSGKAVGLAAPVEAARAAGERAVSDSSTDGGSGGAGVAATATSLLRPEAREEEAAGAAAAAAAAGAPVSPLVEGLLAGGGGSGGGGRAGGRGGGVGGGGRREEWREARLDGTAIEAGRRSRGGSVGAGGGRGGGGGRRSAGSWHGAREGSATGPGLMMQFRNLSTGDVDVLVPPSEKPRGRASTESGGGGPVESRAPAATFEPHSSNLGLKITQTFAAASWPWAPKPSTEARAAAAAAAASPAVGTGTAASGSSTAVGAGDSAGARGGRSGSGSSIISGGSAGAGVGEATAGGSGDGCGSDARDGESAAAATGSAAVDAAAGAGSGGGGGGGYSAFVGAFEGVISSMGSSGGARDDHPRLVGAVVARLAGRLLLADERSLEEAWRRWSAVGAGARWKAPRTAPARARCRSWARARNR</sequence>
<protein>
    <recommendedName>
        <fullName evidence="3">PH domain-containing protein</fullName>
    </recommendedName>
</protein>
<keyword evidence="5" id="KW-1185">Reference proteome</keyword>
<dbReference type="InterPro" id="IPR011993">
    <property type="entry name" value="PH-like_dom_sf"/>
</dbReference>
<dbReference type="EMBL" id="FN647789">
    <property type="protein sequence ID" value="CBN79560.1"/>
    <property type="molecule type" value="Genomic_DNA"/>
</dbReference>
<dbReference type="SUPFAM" id="SSF50729">
    <property type="entry name" value="PH domain-like"/>
    <property type="match status" value="1"/>
</dbReference>
<feature type="region of interest" description="Disordered" evidence="2">
    <location>
        <begin position="802"/>
        <end position="864"/>
    </location>
</feature>
<proteinExistence type="predicted"/>
<feature type="coiled-coil region" evidence="1">
    <location>
        <begin position="340"/>
        <end position="402"/>
    </location>
</feature>
<feature type="region of interest" description="Disordered" evidence="2">
    <location>
        <begin position="483"/>
        <end position="521"/>
    </location>
</feature>
<feature type="compositionally biased region" description="Low complexity" evidence="2">
    <location>
        <begin position="533"/>
        <end position="549"/>
    </location>
</feature>
<feature type="compositionally biased region" description="Basic and acidic residues" evidence="2">
    <location>
        <begin position="657"/>
        <end position="667"/>
    </location>
</feature>
<dbReference type="Proteomes" id="UP000002630">
    <property type="component" value="Linkage Group LG09"/>
</dbReference>
<feature type="region of interest" description="Disordered" evidence="2">
    <location>
        <begin position="638"/>
        <end position="761"/>
    </location>
</feature>
<dbReference type="InterPro" id="IPR001849">
    <property type="entry name" value="PH_domain"/>
</dbReference>
<name>D8LCP7_ECTSI</name>
<evidence type="ECO:0000259" key="3">
    <source>
        <dbReference type="PROSITE" id="PS50003"/>
    </source>
</evidence>
<dbReference type="Pfam" id="PF00169">
    <property type="entry name" value="PH"/>
    <property type="match status" value="1"/>
</dbReference>
<feature type="compositionally biased region" description="Low complexity" evidence="2">
    <location>
        <begin position="802"/>
        <end position="822"/>
    </location>
</feature>
<dbReference type="PROSITE" id="PS50003">
    <property type="entry name" value="PH_DOMAIN"/>
    <property type="match status" value="1"/>
</dbReference>
<evidence type="ECO:0000256" key="1">
    <source>
        <dbReference type="SAM" id="Coils"/>
    </source>
</evidence>
<feature type="compositionally biased region" description="Acidic residues" evidence="2">
    <location>
        <begin position="19"/>
        <end position="28"/>
    </location>
</feature>
<organism evidence="4 5">
    <name type="scientific">Ectocarpus siliculosus</name>
    <name type="common">Brown alga</name>
    <name type="synonym">Conferva siliculosa</name>
    <dbReference type="NCBI Taxonomy" id="2880"/>
    <lineage>
        <taxon>Eukaryota</taxon>
        <taxon>Sar</taxon>
        <taxon>Stramenopiles</taxon>
        <taxon>Ochrophyta</taxon>
        <taxon>PX clade</taxon>
        <taxon>Phaeophyceae</taxon>
        <taxon>Ectocarpales</taxon>
        <taxon>Ectocarpaceae</taxon>
        <taxon>Ectocarpus</taxon>
    </lineage>
</organism>
<dbReference type="eggNOG" id="ENOG502SFYW">
    <property type="taxonomic scope" value="Eukaryota"/>
</dbReference>
<evidence type="ECO:0000313" key="4">
    <source>
        <dbReference type="EMBL" id="CBN79560.1"/>
    </source>
</evidence>
<feature type="compositionally biased region" description="Gly residues" evidence="2">
    <location>
        <begin position="838"/>
        <end position="856"/>
    </location>
</feature>
<feature type="compositionally biased region" description="Basic and acidic residues" evidence="2">
    <location>
        <begin position="50"/>
        <end position="60"/>
    </location>
</feature>
<reference evidence="4 5" key="1">
    <citation type="journal article" date="2010" name="Nature">
        <title>The Ectocarpus genome and the independent evolution of multicellularity in brown algae.</title>
        <authorList>
            <person name="Cock J.M."/>
            <person name="Sterck L."/>
            <person name="Rouze P."/>
            <person name="Scornet D."/>
            <person name="Allen A.E."/>
            <person name="Amoutzias G."/>
            <person name="Anthouard V."/>
            <person name="Artiguenave F."/>
            <person name="Aury J.M."/>
            <person name="Badger J.H."/>
            <person name="Beszteri B."/>
            <person name="Billiau K."/>
            <person name="Bonnet E."/>
            <person name="Bothwell J.H."/>
            <person name="Bowler C."/>
            <person name="Boyen C."/>
            <person name="Brownlee C."/>
            <person name="Carrano C.J."/>
            <person name="Charrier B."/>
            <person name="Cho G.Y."/>
            <person name="Coelho S.M."/>
            <person name="Collen J."/>
            <person name="Corre E."/>
            <person name="Da Silva C."/>
            <person name="Delage L."/>
            <person name="Delaroque N."/>
            <person name="Dittami S.M."/>
            <person name="Doulbeau S."/>
            <person name="Elias M."/>
            <person name="Farnham G."/>
            <person name="Gachon C.M."/>
            <person name="Gschloessl B."/>
            <person name="Heesch S."/>
            <person name="Jabbari K."/>
            <person name="Jubin C."/>
            <person name="Kawai H."/>
            <person name="Kimura K."/>
            <person name="Kloareg B."/>
            <person name="Kupper F.C."/>
            <person name="Lang D."/>
            <person name="Le Bail A."/>
            <person name="Leblanc C."/>
            <person name="Lerouge P."/>
            <person name="Lohr M."/>
            <person name="Lopez P.J."/>
            <person name="Martens C."/>
            <person name="Maumus F."/>
            <person name="Michel G."/>
            <person name="Miranda-Saavedra D."/>
            <person name="Morales J."/>
            <person name="Moreau H."/>
            <person name="Motomura T."/>
            <person name="Nagasato C."/>
            <person name="Napoli C.A."/>
            <person name="Nelson D.R."/>
            <person name="Nyvall-Collen P."/>
            <person name="Peters A.F."/>
            <person name="Pommier C."/>
            <person name="Potin P."/>
            <person name="Poulain J."/>
            <person name="Quesneville H."/>
            <person name="Read B."/>
            <person name="Rensing S.A."/>
            <person name="Ritter A."/>
            <person name="Rousvoal S."/>
            <person name="Samanta M."/>
            <person name="Samson G."/>
            <person name="Schroeder D.C."/>
            <person name="Segurens B."/>
            <person name="Strittmatter M."/>
            <person name="Tonon T."/>
            <person name="Tregear J.W."/>
            <person name="Valentin K."/>
            <person name="von Dassow P."/>
            <person name="Yamagishi T."/>
            <person name="Van de Peer Y."/>
            <person name="Wincker P."/>
        </authorList>
    </citation>
    <scope>NUCLEOTIDE SEQUENCE [LARGE SCALE GENOMIC DNA]</scope>
    <source>
        <strain evidence="5">Ec32 / CCAP1310/4</strain>
    </source>
</reference>
<dbReference type="EMBL" id="FN649734">
    <property type="protein sequence ID" value="CBN79560.1"/>
    <property type="molecule type" value="Genomic_DNA"/>
</dbReference>
<evidence type="ECO:0000313" key="5">
    <source>
        <dbReference type="Proteomes" id="UP000002630"/>
    </source>
</evidence>
<feature type="compositionally biased region" description="Gly residues" evidence="2">
    <location>
        <begin position="681"/>
        <end position="696"/>
    </location>
</feature>